<keyword evidence="3" id="KW-1185">Reference proteome</keyword>
<evidence type="ECO:0000313" key="2">
    <source>
        <dbReference type="EnsemblPlants" id="Pp3c24_16280V3.1"/>
    </source>
</evidence>
<dbReference type="EMBL" id="ABEU02000024">
    <property type="protein sequence ID" value="PNR28565.1"/>
    <property type="molecule type" value="Genomic_DNA"/>
</dbReference>
<name>A0A2K1IH14_PHYPA</name>
<accession>A0A2K1IH14</accession>
<reference evidence="1 3" key="2">
    <citation type="journal article" date="2018" name="Plant J.">
        <title>The Physcomitrella patens chromosome-scale assembly reveals moss genome structure and evolution.</title>
        <authorList>
            <person name="Lang D."/>
            <person name="Ullrich K.K."/>
            <person name="Murat F."/>
            <person name="Fuchs J."/>
            <person name="Jenkins J."/>
            <person name="Haas F.B."/>
            <person name="Piednoel M."/>
            <person name="Gundlach H."/>
            <person name="Van Bel M."/>
            <person name="Meyberg R."/>
            <person name="Vives C."/>
            <person name="Morata J."/>
            <person name="Symeonidi A."/>
            <person name="Hiss M."/>
            <person name="Muchero W."/>
            <person name="Kamisugi Y."/>
            <person name="Saleh O."/>
            <person name="Blanc G."/>
            <person name="Decker E.L."/>
            <person name="van Gessel N."/>
            <person name="Grimwood J."/>
            <person name="Hayes R.D."/>
            <person name="Graham S.W."/>
            <person name="Gunter L.E."/>
            <person name="McDaniel S.F."/>
            <person name="Hoernstein S.N.W."/>
            <person name="Larsson A."/>
            <person name="Li F.W."/>
            <person name="Perroud P.F."/>
            <person name="Phillips J."/>
            <person name="Ranjan P."/>
            <person name="Rokshar D.S."/>
            <person name="Rothfels C.J."/>
            <person name="Schneider L."/>
            <person name="Shu S."/>
            <person name="Stevenson D.W."/>
            <person name="Thummler F."/>
            <person name="Tillich M."/>
            <person name="Villarreal Aguilar J.C."/>
            <person name="Widiez T."/>
            <person name="Wong G.K."/>
            <person name="Wymore A."/>
            <person name="Zhang Y."/>
            <person name="Zimmer A.D."/>
            <person name="Quatrano R.S."/>
            <person name="Mayer K.F.X."/>
            <person name="Goodstein D."/>
            <person name="Casacuberta J.M."/>
            <person name="Vandepoele K."/>
            <person name="Reski R."/>
            <person name="Cuming A.C."/>
            <person name="Tuskan G.A."/>
            <person name="Maumus F."/>
            <person name="Salse J."/>
            <person name="Schmutz J."/>
            <person name="Rensing S.A."/>
        </authorList>
    </citation>
    <scope>NUCLEOTIDE SEQUENCE [LARGE SCALE GENOMIC DNA]</scope>
    <source>
        <strain evidence="2 3">cv. Gransden 2004</strain>
    </source>
</reference>
<sequence>MTLSTPHQNVIAKKKNTTLLEATKKLDSLIKNETWAFIEPPPSRCVISSKLVFRAKSIKIRCNPIRFKVKACIYYNDIFTSIITWSTLKRIIPLCNNIDLDYIVQNQIFLQRTKHIEAKYYFVQERIFTRKISFKYIVTKLQHVDIFTKKFGQYFNN</sequence>
<dbReference type="InParanoid" id="A0A2K1IH14"/>
<organism evidence="1">
    <name type="scientific">Physcomitrium patens</name>
    <name type="common">Spreading-leaved earth moss</name>
    <name type="synonym">Physcomitrella patens</name>
    <dbReference type="NCBI Taxonomy" id="3218"/>
    <lineage>
        <taxon>Eukaryota</taxon>
        <taxon>Viridiplantae</taxon>
        <taxon>Streptophyta</taxon>
        <taxon>Embryophyta</taxon>
        <taxon>Bryophyta</taxon>
        <taxon>Bryophytina</taxon>
        <taxon>Bryopsida</taxon>
        <taxon>Funariidae</taxon>
        <taxon>Funariales</taxon>
        <taxon>Funariaceae</taxon>
        <taxon>Physcomitrium</taxon>
    </lineage>
</organism>
<proteinExistence type="predicted"/>
<evidence type="ECO:0000313" key="1">
    <source>
        <dbReference type="EMBL" id="PNR28565.1"/>
    </source>
</evidence>
<dbReference type="EnsemblPlants" id="Pp3c24_16280V3.1">
    <property type="protein sequence ID" value="Pp3c24_16280V3.1"/>
    <property type="gene ID" value="Pp3c24_16280"/>
</dbReference>
<dbReference type="AlphaFoldDB" id="A0A2K1IH14"/>
<reference evidence="2" key="3">
    <citation type="submission" date="2020-12" db="UniProtKB">
        <authorList>
            <consortium name="EnsemblPlants"/>
        </authorList>
    </citation>
    <scope>IDENTIFICATION</scope>
</reference>
<evidence type="ECO:0008006" key="4">
    <source>
        <dbReference type="Google" id="ProtNLM"/>
    </source>
</evidence>
<gene>
    <name evidence="1" type="ORF">PHYPA_029157</name>
</gene>
<dbReference type="Proteomes" id="UP000006727">
    <property type="component" value="Chromosome 24"/>
</dbReference>
<protein>
    <recommendedName>
        <fullName evidence="4">Reverse transcriptase Ty1/copia-type domain-containing protein</fullName>
    </recommendedName>
</protein>
<dbReference type="Gramene" id="Pp3c24_16280V3.1">
    <property type="protein sequence ID" value="Pp3c24_16280V3.1"/>
    <property type="gene ID" value="Pp3c24_16280"/>
</dbReference>
<evidence type="ECO:0000313" key="3">
    <source>
        <dbReference type="Proteomes" id="UP000006727"/>
    </source>
</evidence>
<reference evidence="1 3" key="1">
    <citation type="journal article" date="2008" name="Science">
        <title>The Physcomitrella genome reveals evolutionary insights into the conquest of land by plants.</title>
        <authorList>
            <person name="Rensing S."/>
            <person name="Lang D."/>
            <person name="Zimmer A."/>
            <person name="Terry A."/>
            <person name="Salamov A."/>
            <person name="Shapiro H."/>
            <person name="Nishiyama T."/>
            <person name="Perroud P.-F."/>
            <person name="Lindquist E."/>
            <person name="Kamisugi Y."/>
            <person name="Tanahashi T."/>
            <person name="Sakakibara K."/>
            <person name="Fujita T."/>
            <person name="Oishi K."/>
            <person name="Shin-I T."/>
            <person name="Kuroki Y."/>
            <person name="Toyoda A."/>
            <person name="Suzuki Y."/>
            <person name="Hashimoto A."/>
            <person name="Yamaguchi K."/>
            <person name="Sugano A."/>
            <person name="Kohara Y."/>
            <person name="Fujiyama A."/>
            <person name="Anterola A."/>
            <person name="Aoki S."/>
            <person name="Ashton N."/>
            <person name="Barbazuk W.B."/>
            <person name="Barker E."/>
            <person name="Bennetzen J."/>
            <person name="Bezanilla M."/>
            <person name="Blankenship R."/>
            <person name="Cho S.H."/>
            <person name="Dutcher S."/>
            <person name="Estelle M."/>
            <person name="Fawcett J.A."/>
            <person name="Gundlach H."/>
            <person name="Hanada K."/>
            <person name="Heyl A."/>
            <person name="Hicks K.A."/>
            <person name="Hugh J."/>
            <person name="Lohr M."/>
            <person name="Mayer K."/>
            <person name="Melkozernov A."/>
            <person name="Murata T."/>
            <person name="Nelson D."/>
            <person name="Pils B."/>
            <person name="Prigge M."/>
            <person name="Reiss B."/>
            <person name="Renner T."/>
            <person name="Rombauts S."/>
            <person name="Rushton P."/>
            <person name="Sanderfoot A."/>
            <person name="Schween G."/>
            <person name="Shiu S.-H."/>
            <person name="Stueber K."/>
            <person name="Theodoulou F.L."/>
            <person name="Tu H."/>
            <person name="Van de Peer Y."/>
            <person name="Verrier P.J."/>
            <person name="Waters E."/>
            <person name="Wood A."/>
            <person name="Yang L."/>
            <person name="Cove D."/>
            <person name="Cuming A."/>
            <person name="Hasebe M."/>
            <person name="Lucas S."/>
            <person name="Mishler D.B."/>
            <person name="Reski R."/>
            <person name="Grigoriev I."/>
            <person name="Quatrano R.S."/>
            <person name="Boore J.L."/>
        </authorList>
    </citation>
    <scope>NUCLEOTIDE SEQUENCE [LARGE SCALE GENOMIC DNA]</scope>
    <source>
        <strain evidence="2 3">cv. Gransden 2004</strain>
    </source>
</reference>